<keyword evidence="7" id="KW-0676">Redox-active center</keyword>
<gene>
    <name evidence="9" type="ORF">ACTODO_00875</name>
</gene>
<reference evidence="9" key="1">
    <citation type="submission" date="2007-04" db="EMBL/GenBank/DDBJ databases">
        <authorList>
            <person name="Fulton L."/>
            <person name="Clifton S."/>
            <person name="Fulton B."/>
            <person name="Xu J."/>
            <person name="Minx P."/>
            <person name="Pepin K.H."/>
            <person name="Johnson M."/>
            <person name="Thiruvilangam P."/>
            <person name="Bhonagiri V."/>
            <person name="Nash W.E."/>
            <person name="Mardis E.R."/>
            <person name="Wilson R.K."/>
        </authorList>
    </citation>
    <scope>NUCLEOTIDE SEQUENCE [LARGE SCALE GENOMIC DNA]</scope>
    <source>
        <strain evidence="9">ATCC 17982</strain>
    </source>
</reference>
<keyword evidence="10" id="KW-1185">Reference proteome</keyword>
<dbReference type="PANTHER" id="PTHR34386:SF1">
    <property type="entry name" value="GLUTAREDOXIN-LIKE PROTEIN NRDH"/>
    <property type="match status" value="1"/>
</dbReference>
<dbReference type="Pfam" id="PF00462">
    <property type="entry name" value="Glutaredoxin"/>
    <property type="match status" value="1"/>
</dbReference>
<dbReference type="InterPro" id="IPR036249">
    <property type="entry name" value="Thioredoxin-like_sf"/>
</dbReference>
<keyword evidence="6" id="KW-1015">Disulfide bond</keyword>
<proteinExistence type="inferred from homology"/>
<dbReference type="GO" id="GO:0009055">
    <property type="term" value="F:electron transfer activity"/>
    <property type="evidence" value="ECO:0007669"/>
    <property type="project" value="TreeGrafter"/>
</dbReference>
<dbReference type="InterPro" id="IPR002109">
    <property type="entry name" value="Glutaredoxin"/>
</dbReference>
<comment type="caution">
    <text evidence="9">The sequence shown here is derived from an EMBL/GenBank/DDBJ whole genome shotgun (WGS) entry which is preliminary data.</text>
</comment>
<comment type="similarity">
    <text evidence="2">Belongs to the glutaredoxin family.</text>
</comment>
<dbReference type="eggNOG" id="COG0695">
    <property type="taxonomic scope" value="Bacteria"/>
</dbReference>
<evidence type="ECO:0000313" key="9">
    <source>
        <dbReference type="EMBL" id="EDN80432.1"/>
    </source>
</evidence>
<comment type="function">
    <text evidence="1">Electron transport system for the ribonucleotide reductase system NrdEF.</text>
</comment>
<dbReference type="NCBIfam" id="TIGR02194">
    <property type="entry name" value="GlrX_NrdH"/>
    <property type="match status" value="1"/>
</dbReference>
<sequence>MPTSGLEPQGDTNMSITVYSKPRCPQCDATYRALDKQGVSYEKIDVTQDAESLAFIKGLGYQQAPVVVAGEDHWSGFRPDRIKAVAAAAAPLALQA</sequence>
<evidence type="ECO:0000313" key="10">
    <source>
        <dbReference type="Proteomes" id="UP000003553"/>
    </source>
</evidence>
<dbReference type="InterPro" id="IPR051548">
    <property type="entry name" value="Grx-like_ET"/>
</dbReference>
<dbReference type="Proteomes" id="UP000003553">
    <property type="component" value="Unassembled WGS sequence"/>
</dbReference>
<dbReference type="SUPFAM" id="SSF52833">
    <property type="entry name" value="Thioredoxin-like"/>
    <property type="match status" value="1"/>
</dbReference>
<dbReference type="InterPro" id="IPR011909">
    <property type="entry name" value="GlrX_NrdH"/>
</dbReference>
<evidence type="ECO:0000256" key="6">
    <source>
        <dbReference type="ARBA" id="ARBA00023157"/>
    </source>
</evidence>
<reference evidence="9" key="2">
    <citation type="submission" date="2015-05" db="EMBL/GenBank/DDBJ databases">
        <title>Draft genome sequence of Actinomyces odontolyticus (ATCC 17982).</title>
        <authorList>
            <person name="Sudarsanam P."/>
            <person name="Ley R."/>
            <person name="Guruge J."/>
            <person name="Turnbaugh P.J."/>
            <person name="Mahowald M."/>
            <person name="Liep D."/>
            <person name="Gordon J."/>
        </authorList>
    </citation>
    <scope>NUCLEOTIDE SEQUENCE</scope>
    <source>
        <strain evidence="9">ATCC 17982</strain>
    </source>
</reference>
<dbReference type="AlphaFoldDB" id="A7BB59"/>
<dbReference type="EMBL" id="AAYI02000004">
    <property type="protein sequence ID" value="EDN80432.1"/>
    <property type="molecule type" value="Genomic_DNA"/>
</dbReference>
<dbReference type="HOGENOM" id="CLU_026126_9_0_11"/>
<evidence type="ECO:0000256" key="5">
    <source>
        <dbReference type="ARBA" id="ARBA00022982"/>
    </source>
</evidence>
<evidence type="ECO:0000256" key="3">
    <source>
        <dbReference type="ARBA" id="ARBA00017945"/>
    </source>
</evidence>
<feature type="domain" description="Glutaredoxin" evidence="8">
    <location>
        <begin position="16"/>
        <end position="74"/>
    </location>
</feature>
<evidence type="ECO:0000259" key="8">
    <source>
        <dbReference type="Pfam" id="PF00462"/>
    </source>
</evidence>
<evidence type="ECO:0000256" key="2">
    <source>
        <dbReference type="ARBA" id="ARBA00007787"/>
    </source>
</evidence>
<dbReference type="PANTHER" id="PTHR34386">
    <property type="entry name" value="GLUTAREDOXIN"/>
    <property type="match status" value="1"/>
</dbReference>
<organism evidence="9 10">
    <name type="scientific">Schaalia dentiphila ATCC 17982</name>
    <dbReference type="NCBI Taxonomy" id="411466"/>
    <lineage>
        <taxon>Bacteria</taxon>
        <taxon>Bacillati</taxon>
        <taxon>Actinomycetota</taxon>
        <taxon>Actinomycetes</taxon>
        <taxon>Actinomycetales</taxon>
        <taxon>Actinomycetaceae</taxon>
        <taxon>Schaalia</taxon>
        <taxon>Schaalia dentiphila</taxon>
    </lineage>
</organism>
<name>A7BB59_9ACTO</name>
<evidence type="ECO:0000256" key="1">
    <source>
        <dbReference type="ARBA" id="ARBA00002292"/>
    </source>
</evidence>
<dbReference type="PROSITE" id="PS51354">
    <property type="entry name" value="GLUTAREDOXIN_2"/>
    <property type="match status" value="1"/>
</dbReference>
<dbReference type="GO" id="GO:0045454">
    <property type="term" value="P:cell redox homeostasis"/>
    <property type="evidence" value="ECO:0007669"/>
    <property type="project" value="InterPro"/>
</dbReference>
<accession>A7BB59</accession>
<dbReference type="Gene3D" id="3.40.30.10">
    <property type="entry name" value="Glutaredoxin"/>
    <property type="match status" value="1"/>
</dbReference>
<evidence type="ECO:0000256" key="7">
    <source>
        <dbReference type="ARBA" id="ARBA00023284"/>
    </source>
</evidence>
<protein>
    <recommendedName>
        <fullName evidence="3">Glutaredoxin-like protein NrdH</fullName>
    </recommendedName>
</protein>
<keyword evidence="5" id="KW-0249">Electron transport</keyword>
<dbReference type="CDD" id="cd02976">
    <property type="entry name" value="NrdH"/>
    <property type="match status" value="1"/>
</dbReference>
<evidence type="ECO:0000256" key="4">
    <source>
        <dbReference type="ARBA" id="ARBA00022448"/>
    </source>
</evidence>
<keyword evidence="4" id="KW-0813">Transport</keyword>